<dbReference type="InterPro" id="IPR017900">
    <property type="entry name" value="4Fe4S_Fe_S_CS"/>
</dbReference>
<gene>
    <name evidence="6" type="ORF">PUP29_02315</name>
</gene>
<evidence type="ECO:0000259" key="5">
    <source>
        <dbReference type="PROSITE" id="PS51379"/>
    </source>
</evidence>
<keyword evidence="2" id="KW-0479">Metal-binding</keyword>
<dbReference type="Pfam" id="PF14697">
    <property type="entry name" value="Fer4_21"/>
    <property type="match status" value="1"/>
</dbReference>
<dbReference type="InterPro" id="IPR014730">
    <property type="entry name" value="ETF_a/b_N"/>
</dbReference>
<name>A0AAU8A9B5_9FIRM</name>
<proteinExistence type="inferred from homology"/>
<dbReference type="InterPro" id="IPR029035">
    <property type="entry name" value="DHS-like_NAD/FAD-binding_dom"/>
</dbReference>
<comment type="similarity">
    <text evidence="1">Belongs to the ETF alpha-subunit/FixB family.</text>
</comment>
<dbReference type="EMBL" id="CP117826">
    <property type="protein sequence ID" value="XCC62778.1"/>
    <property type="molecule type" value="Genomic_DNA"/>
</dbReference>
<dbReference type="RefSeq" id="WP_353423752.1">
    <property type="nucleotide sequence ID" value="NZ_CP117826.1"/>
</dbReference>
<dbReference type="SUPFAM" id="SSF52467">
    <property type="entry name" value="DHS-like NAD/FAD-binding domain"/>
    <property type="match status" value="1"/>
</dbReference>
<dbReference type="CDD" id="cd01715">
    <property type="entry name" value="ETF_alpha"/>
    <property type="match status" value="1"/>
</dbReference>
<protein>
    <submittedName>
        <fullName evidence="6">Electron transfer flavoprotein subunit alpha</fullName>
    </submittedName>
</protein>
<keyword evidence="4" id="KW-0411">Iron-sulfur</keyword>
<dbReference type="Gene3D" id="3.40.50.620">
    <property type="entry name" value="HUPs"/>
    <property type="match status" value="1"/>
</dbReference>
<dbReference type="InterPro" id="IPR001308">
    <property type="entry name" value="ETF_a/FixB"/>
</dbReference>
<sequence>MIVVDKNKCIGCGLCAKACSFGAIEMRDKLPTVLDTCVFCEECVKACPVQALKNDSVSAKKQDFSEYAGIWAVMEINHERGQLQKVSLELLSEAKRLADILGEQVSAVLLCRDIPEDFEQNVANVGCDIVYIVKNDLLERYDTELYTSAVCELAKQYKPAGILFPATENGRDLAPRVSCRLQVGLTADCTALDIDEQRNLVQIRPTYGGNIMASIISPDHRPQLASVRPNVLLVNPLKTPADTQFVCVDMELDAESSKAKFVKAVEKEGVFRDVGEAEIVISGGYGIGSAENFRILQKLAVKMDAAVGATRKAVDEGWAPFDIQVGQTGKTVAPELYIACGISGALQHTIGIKNAKHIISINTDPAAPIFTMSDVAIMGDAVQVLSRLCDKVEKYGRDSLLTTGGAK</sequence>
<dbReference type="InterPro" id="IPR033947">
    <property type="entry name" value="ETF_alpha_N"/>
</dbReference>
<dbReference type="PROSITE" id="PS51379">
    <property type="entry name" value="4FE4S_FER_2"/>
    <property type="match status" value="2"/>
</dbReference>
<dbReference type="PANTHER" id="PTHR43153">
    <property type="entry name" value="ELECTRON TRANSFER FLAVOPROTEIN ALPHA"/>
    <property type="match status" value="1"/>
</dbReference>
<evidence type="ECO:0000256" key="1">
    <source>
        <dbReference type="ARBA" id="ARBA00005817"/>
    </source>
</evidence>
<dbReference type="GO" id="GO:0051536">
    <property type="term" value="F:iron-sulfur cluster binding"/>
    <property type="evidence" value="ECO:0007669"/>
    <property type="project" value="UniProtKB-KW"/>
</dbReference>
<dbReference type="InterPro" id="IPR017896">
    <property type="entry name" value="4Fe4S_Fe-S-bd"/>
</dbReference>
<keyword evidence="3" id="KW-0408">Iron</keyword>
<feature type="domain" description="4Fe-4S ferredoxin-type" evidence="5">
    <location>
        <begin position="30"/>
        <end position="57"/>
    </location>
</feature>
<dbReference type="GO" id="GO:0033539">
    <property type="term" value="P:fatty acid beta-oxidation using acyl-CoA dehydrogenase"/>
    <property type="evidence" value="ECO:0007669"/>
    <property type="project" value="TreeGrafter"/>
</dbReference>
<dbReference type="PANTHER" id="PTHR43153:SF1">
    <property type="entry name" value="ELECTRON TRANSFER FLAVOPROTEIN SUBUNIT ALPHA, MITOCHONDRIAL"/>
    <property type="match status" value="1"/>
</dbReference>
<dbReference type="GO" id="GO:0046872">
    <property type="term" value="F:metal ion binding"/>
    <property type="evidence" value="ECO:0007669"/>
    <property type="project" value="UniProtKB-KW"/>
</dbReference>
<organism evidence="6">
    <name type="scientific">Christensenella massiliensis</name>
    <dbReference type="NCBI Taxonomy" id="1805714"/>
    <lineage>
        <taxon>Bacteria</taxon>
        <taxon>Bacillati</taxon>
        <taxon>Bacillota</taxon>
        <taxon>Clostridia</taxon>
        <taxon>Christensenellales</taxon>
        <taxon>Christensenellaceae</taxon>
        <taxon>Christensenella</taxon>
    </lineage>
</organism>
<dbReference type="PROSITE" id="PS00198">
    <property type="entry name" value="4FE4S_FER_1"/>
    <property type="match status" value="1"/>
</dbReference>
<dbReference type="GO" id="GO:0009055">
    <property type="term" value="F:electron transfer activity"/>
    <property type="evidence" value="ECO:0007669"/>
    <property type="project" value="InterPro"/>
</dbReference>
<dbReference type="Pfam" id="PF00766">
    <property type="entry name" value="ETF_alpha"/>
    <property type="match status" value="1"/>
</dbReference>
<dbReference type="Pfam" id="PF01012">
    <property type="entry name" value="ETF"/>
    <property type="match status" value="1"/>
</dbReference>
<evidence type="ECO:0000256" key="2">
    <source>
        <dbReference type="ARBA" id="ARBA00022723"/>
    </source>
</evidence>
<dbReference type="SMART" id="SM00893">
    <property type="entry name" value="ETF"/>
    <property type="match status" value="1"/>
</dbReference>
<dbReference type="SUPFAM" id="SSF52402">
    <property type="entry name" value="Adenine nucleotide alpha hydrolases-like"/>
    <property type="match status" value="1"/>
</dbReference>
<reference evidence="6" key="1">
    <citation type="submission" date="2023-02" db="EMBL/GenBank/DDBJ databases">
        <title>Gut commensal Christensenella minuta modulates host metabolism via a new class of secondary bile acids.</title>
        <authorList>
            <person name="Liu C."/>
        </authorList>
    </citation>
    <scope>NUCLEOTIDE SEQUENCE</scope>
    <source>
        <strain evidence="6">CA70</strain>
    </source>
</reference>
<evidence type="ECO:0000256" key="4">
    <source>
        <dbReference type="ARBA" id="ARBA00023014"/>
    </source>
</evidence>
<dbReference type="Gene3D" id="3.40.50.1220">
    <property type="entry name" value="TPP-binding domain"/>
    <property type="match status" value="1"/>
</dbReference>
<dbReference type="InterPro" id="IPR014731">
    <property type="entry name" value="ETF_asu_C"/>
</dbReference>
<dbReference type="InterPro" id="IPR014729">
    <property type="entry name" value="Rossmann-like_a/b/a_fold"/>
</dbReference>
<dbReference type="Gene3D" id="3.30.70.20">
    <property type="match status" value="1"/>
</dbReference>
<dbReference type="AlphaFoldDB" id="A0AAU8A9B5"/>
<evidence type="ECO:0000256" key="3">
    <source>
        <dbReference type="ARBA" id="ARBA00023004"/>
    </source>
</evidence>
<accession>A0AAU8A9B5</accession>
<evidence type="ECO:0000313" key="6">
    <source>
        <dbReference type="EMBL" id="XCC62778.1"/>
    </source>
</evidence>
<dbReference type="SUPFAM" id="SSF54862">
    <property type="entry name" value="4Fe-4S ferredoxins"/>
    <property type="match status" value="1"/>
</dbReference>
<dbReference type="GO" id="GO:0050660">
    <property type="term" value="F:flavin adenine dinucleotide binding"/>
    <property type="evidence" value="ECO:0007669"/>
    <property type="project" value="InterPro"/>
</dbReference>
<feature type="domain" description="4Fe-4S ferredoxin-type" evidence="5">
    <location>
        <begin position="1"/>
        <end position="29"/>
    </location>
</feature>